<organism evidence="2 3">
    <name type="scientific">Corynebacterium ureicelerivorans</name>
    <dbReference type="NCBI Taxonomy" id="401472"/>
    <lineage>
        <taxon>Bacteria</taxon>
        <taxon>Bacillati</taxon>
        <taxon>Actinomycetota</taxon>
        <taxon>Actinomycetes</taxon>
        <taxon>Mycobacteriales</taxon>
        <taxon>Corynebacteriaceae</taxon>
        <taxon>Corynebacterium</taxon>
    </lineage>
</organism>
<gene>
    <name evidence="2" type="ORF">CUREI_11120</name>
</gene>
<dbReference type="SUPFAM" id="SSF51905">
    <property type="entry name" value="FAD/NAD(P)-binding domain"/>
    <property type="match status" value="2"/>
</dbReference>
<dbReference type="HOGENOM" id="CLU_006909_1_2_11"/>
<dbReference type="GO" id="GO:0050660">
    <property type="term" value="F:flavin adenine dinucleotide binding"/>
    <property type="evidence" value="ECO:0007669"/>
    <property type="project" value="TreeGrafter"/>
</dbReference>
<evidence type="ECO:0000256" key="1">
    <source>
        <dbReference type="ARBA" id="ARBA00023002"/>
    </source>
</evidence>
<dbReference type="Pfam" id="PF13738">
    <property type="entry name" value="Pyr_redox_3"/>
    <property type="match status" value="1"/>
</dbReference>
<dbReference type="PANTHER" id="PTHR43539">
    <property type="entry name" value="FLAVIN-BINDING MONOOXYGENASE-LIKE PROTEIN (AFU_ORTHOLOGUE AFUA_4G09220)"/>
    <property type="match status" value="1"/>
</dbReference>
<dbReference type="PANTHER" id="PTHR43539:SF78">
    <property type="entry name" value="FLAVIN-CONTAINING MONOOXYGENASE"/>
    <property type="match status" value="1"/>
</dbReference>
<evidence type="ECO:0000313" key="2">
    <source>
        <dbReference type="EMBL" id="AIL97734.1"/>
    </source>
</evidence>
<reference evidence="2 3" key="1">
    <citation type="submission" date="2014-08" db="EMBL/GenBank/DDBJ databases">
        <title>Complete genome sequence of Corynebacterium ureicelerivorans DSM 45051, a lipophilic and urea-splitting isolate from a blood culture of a septicaemia patient.</title>
        <authorList>
            <person name="Tippelt A."/>
            <person name="Albersmeier A."/>
            <person name="Brinkrolf K."/>
            <person name="Ruckert C."/>
            <person name="Tauch A."/>
        </authorList>
    </citation>
    <scope>NUCLEOTIDE SEQUENCE [LARGE SCALE GENOMIC DNA]</scope>
    <source>
        <strain evidence="2 3">IMMIB RIV-2301</strain>
    </source>
</reference>
<name>A0A077HMW4_9CORY</name>
<dbReference type="EMBL" id="CP009215">
    <property type="protein sequence ID" value="AIL97734.1"/>
    <property type="molecule type" value="Genomic_DNA"/>
</dbReference>
<dbReference type="AlphaFoldDB" id="A0A077HMW4"/>
<dbReference type="GO" id="GO:0004497">
    <property type="term" value="F:monooxygenase activity"/>
    <property type="evidence" value="ECO:0007669"/>
    <property type="project" value="TreeGrafter"/>
</dbReference>
<dbReference type="Proteomes" id="UP000028939">
    <property type="component" value="Chromosome"/>
</dbReference>
<dbReference type="KEGG" id="cuv:CUREI_11120"/>
<protein>
    <submittedName>
        <fullName evidence="2">Pyridine nucleotide-disulfide oxidoreductase</fullName>
    </submittedName>
</protein>
<dbReference type="InterPro" id="IPR050982">
    <property type="entry name" value="Auxin_biosynth/cation_transpt"/>
</dbReference>
<dbReference type="STRING" id="401472.CUREI_11120"/>
<dbReference type="PRINTS" id="PR00411">
    <property type="entry name" value="PNDRDTASEI"/>
</dbReference>
<accession>A0A077HMW4</accession>
<evidence type="ECO:0000313" key="3">
    <source>
        <dbReference type="Proteomes" id="UP000028939"/>
    </source>
</evidence>
<dbReference type="Gene3D" id="3.50.50.60">
    <property type="entry name" value="FAD/NAD(P)-binding domain"/>
    <property type="match status" value="1"/>
</dbReference>
<dbReference type="PRINTS" id="PR00368">
    <property type="entry name" value="FADPNR"/>
</dbReference>
<dbReference type="InterPro" id="IPR036188">
    <property type="entry name" value="FAD/NAD-bd_sf"/>
</dbReference>
<keyword evidence="3" id="KW-1185">Reference proteome</keyword>
<dbReference type="OrthoDB" id="9808049at2"/>
<proteinExistence type="predicted"/>
<sequence>MRDAVVVGAGQSGLAVSHYLRKYGADFVVLDASDAPGGAWPHYWDALTLFSRAEFSNLPGWPMPHYDGYPPRDRVVDYLTRYEQRYDLPIRRGEHVTQVRYDGSAFHLNGLTARNVVIATGIWSAPFVPFVPGTFTGRQIHSARYRRPADFAGQRVAVVGGGNSGAQIVADLGLAGVSVQWFTRRPPAYMPADVDGEQLFRRNRERFVAIARGEEDPGGADFRGEIVQVPEVRRAKDAGLLGATPMPASLDQLTDFDAIIWATGFRPALSPIRGIPRDTPGLFVLGFDNINGPGAGTIGGVSPFARDIARQITGRRQ</sequence>
<dbReference type="RefSeq" id="WP_038613447.1">
    <property type="nucleotide sequence ID" value="NZ_CP009215.1"/>
</dbReference>
<keyword evidence="1" id="KW-0560">Oxidoreductase</keyword>